<evidence type="ECO:0000313" key="3">
    <source>
        <dbReference type="EMBL" id="GGV93069.1"/>
    </source>
</evidence>
<accession>A0ABQ2W887</accession>
<gene>
    <name evidence="3" type="ORF">GCM10015535_55380</name>
</gene>
<proteinExistence type="predicted"/>
<name>A0ABQ2W887_9ACTN</name>
<feature type="region of interest" description="Disordered" evidence="1">
    <location>
        <begin position="1"/>
        <end position="31"/>
    </location>
</feature>
<reference evidence="4" key="1">
    <citation type="journal article" date="2019" name="Int. J. Syst. Evol. Microbiol.">
        <title>The Global Catalogue of Microorganisms (GCM) 10K type strain sequencing project: providing services to taxonomists for standard genome sequencing and annotation.</title>
        <authorList>
            <consortium name="The Broad Institute Genomics Platform"/>
            <consortium name="The Broad Institute Genome Sequencing Center for Infectious Disease"/>
            <person name="Wu L."/>
            <person name="Ma J."/>
        </authorList>
    </citation>
    <scope>NUCLEOTIDE SEQUENCE [LARGE SCALE GENOMIC DNA]</scope>
    <source>
        <strain evidence="4">JCM 4376</strain>
    </source>
</reference>
<evidence type="ECO:0000313" key="4">
    <source>
        <dbReference type="Proteomes" id="UP000660675"/>
    </source>
</evidence>
<keyword evidence="2" id="KW-1133">Transmembrane helix</keyword>
<comment type="caution">
    <text evidence="3">The sequence shown here is derived from an EMBL/GenBank/DDBJ whole genome shotgun (WGS) entry which is preliminary data.</text>
</comment>
<feature type="transmembrane region" description="Helical" evidence="2">
    <location>
        <begin position="127"/>
        <end position="145"/>
    </location>
</feature>
<dbReference type="EMBL" id="BMTF01000023">
    <property type="protein sequence ID" value="GGV93069.1"/>
    <property type="molecule type" value="Genomic_DNA"/>
</dbReference>
<keyword evidence="4" id="KW-1185">Reference proteome</keyword>
<protein>
    <recommendedName>
        <fullName evidence="5">Integral membrane protein</fullName>
    </recommendedName>
</protein>
<evidence type="ECO:0000256" key="2">
    <source>
        <dbReference type="SAM" id="Phobius"/>
    </source>
</evidence>
<organism evidence="3 4">
    <name type="scientific">Streptomyces gelaticus</name>
    <dbReference type="NCBI Taxonomy" id="285446"/>
    <lineage>
        <taxon>Bacteria</taxon>
        <taxon>Bacillati</taxon>
        <taxon>Actinomycetota</taxon>
        <taxon>Actinomycetes</taxon>
        <taxon>Kitasatosporales</taxon>
        <taxon>Streptomycetaceae</taxon>
        <taxon>Streptomyces</taxon>
    </lineage>
</organism>
<sequence length="186" mass="19889">MSICSRGRQPGRRAAAAGGPTRAAAHAAPSQRGGLAPLLAAAAIRTVKDMKTRDPELRNELDAALHARSELGSEYEPALVESFLEKVEQRLDSTLDRRVRRHLAEQQVSVARGAHPTQQLGNFGERYGFGIISLILAIPLSAIGASTAHTGGLVVAWLGIIAVNAVHAARPWLSRRPGHGDSDWED</sequence>
<dbReference type="Proteomes" id="UP000660675">
    <property type="component" value="Unassembled WGS sequence"/>
</dbReference>
<keyword evidence="2" id="KW-0812">Transmembrane</keyword>
<keyword evidence="2" id="KW-0472">Membrane</keyword>
<evidence type="ECO:0008006" key="5">
    <source>
        <dbReference type="Google" id="ProtNLM"/>
    </source>
</evidence>
<evidence type="ECO:0000256" key="1">
    <source>
        <dbReference type="SAM" id="MobiDB-lite"/>
    </source>
</evidence>